<dbReference type="CDD" id="cd00093">
    <property type="entry name" value="HTH_XRE"/>
    <property type="match status" value="1"/>
</dbReference>
<proteinExistence type="predicted"/>
<organism evidence="2 3">
    <name type="scientific">Allofournierella massiliensis</name>
    <dbReference type="NCBI Taxonomy" id="1650663"/>
    <lineage>
        <taxon>Bacteria</taxon>
        <taxon>Bacillati</taxon>
        <taxon>Bacillota</taxon>
        <taxon>Clostridia</taxon>
        <taxon>Eubacteriales</taxon>
        <taxon>Oscillospiraceae</taxon>
        <taxon>Allofournierella</taxon>
    </lineage>
</organism>
<accession>A0ABT7UN27</accession>
<dbReference type="PROSITE" id="PS50943">
    <property type="entry name" value="HTH_CROC1"/>
    <property type="match status" value="1"/>
</dbReference>
<evidence type="ECO:0000259" key="1">
    <source>
        <dbReference type="PROSITE" id="PS50943"/>
    </source>
</evidence>
<reference evidence="2 3" key="1">
    <citation type="submission" date="2023-06" db="EMBL/GenBank/DDBJ databases">
        <title>Identification and characterization of horizontal gene transfer across gut microbiota members of farm animals based on homology search.</title>
        <authorList>
            <person name="Schwarzerova J."/>
            <person name="Nykrynova M."/>
            <person name="Jureckova K."/>
            <person name="Cejkova D."/>
            <person name="Rychlik I."/>
        </authorList>
    </citation>
    <scope>NUCLEOTIDE SEQUENCE [LARGE SCALE GENOMIC DNA]</scope>
    <source>
        <strain evidence="2 3">ET340</strain>
    </source>
</reference>
<dbReference type="Gene3D" id="1.10.260.40">
    <property type="entry name" value="lambda repressor-like DNA-binding domains"/>
    <property type="match status" value="1"/>
</dbReference>
<evidence type="ECO:0000313" key="3">
    <source>
        <dbReference type="Proteomes" id="UP001529380"/>
    </source>
</evidence>
<dbReference type="InterPro" id="IPR001387">
    <property type="entry name" value="Cro/C1-type_HTH"/>
</dbReference>
<dbReference type="Proteomes" id="UP001529380">
    <property type="component" value="Unassembled WGS sequence"/>
</dbReference>
<dbReference type="Pfam" id="PF01381">
    <property type="entry name" value="HTH_3"/>
    <property type="match status" value="1"/>
</dbReference>
<dbReference type="InterPro" id="IPR010982">
    <property type="entry name" value="Lambda_DNA-bd_dom_sf"/>
</dbReference>
<name>A0ABT7UN27_9FIRM</name>
<dbReference type="RefSeq" id="WP_289599175.1">
    <property type="nucleotide sequence ID" value="NZ_JAUDCL010000003.1"/>
</dbReference>
<keyword evidence="3" id="KW-1185">Reference proteome</keyword>
<dbReference type="EMBL" id="JAUDCL010000003">
    <property type="protein sequence ID" value="MDM8200297.1"/>
    <property type="molecule type" value="Genomic_DNA"/>
</dbReference>
<evidence type="ECO:0000313" key="2">
    <source>
        <dbReference type="EMBL" id="MDM8200297.1"/>
    </source>
</evidence>
<comment type="caution">
    <text evidence="2">The sequence shown here is derived from an EMBL/GenBank/DDBJ whole genome shotgun (WGS) entry which is preliminary data.</text>
</comment>
<gene>
    <name evidence="2" type="ORF">QUW08_03145</name>
</gene>
<feature type="domain" description="HTH cro/C1-type" evidence="1">
    <location>
        <begin position="6"/>
        <end position="57"/>
    </location>
</feature>
<sequence length="69" mass="8014">MQKPPITQEELAQRIQLMGVEDMTKLIISRIEKNQRHVCDAELRILAKALGVTMEWLVGDSDEQDYCQR</sequence>
<protein>
    <submittedName>
        <fullName evidence="2">Helix-turn-helix transcriptional regulator</fullName>
    </submittedName>
</protein>
<dbReference type="SUPFAM" id="SSF47413">
    <property type="entry name" value="lambda repressor-like DNA-binding domains"/>
    <property type="match status" value="1"/>
</dbReference>